<dbReference type="SUPFAM" id="SSF51735">
    <property type="entry name" value="NAD(P)-binding Rossmann-fold domains"/>
    <property type="match status" value="1"/>
</dbReference>
<dbReference type="InterPro" id="IPR036291">
    <property type="entry name" value="NAD(P)-bd_dom_sf"/>
</dbReference>
<evidence type="ECO:0000259" key="1">
    <source>
        <dbReference type="Pfam" id="PF01370"/>
    </source>
</evidence>
<dbReference type="GO" id="GO:0004029">
    <property type="term" value="F:aldehyde dehydrogenase (NAD+) activity"/>
    <property type="evidence" value="ECO:0007669"/>
    <property type="project" value="TreeGrafter"/>
</dbReference>
<feature type="domain" description="NAD-dependent epimerase/dehydratase" evidence="1">
    <location>
        <begin position="7"/>
        <end position="113"/>
    </location>
</feature>
<dbReference type="Pfam" id="PF01370">
    <property type="entry name" value="Epimerase"/>
    <property type="match status" value="1"/>
</dbReference>
<evidence type="ECO:0000313" key="3">
    <source>
        <dbReference type="Proteomes" id="UP000830671"/>
    </source>
</evidence>
<dbReference type="GO" id="GO:0005737">
    <property type="term" value="C:cytoplasm"/>
    <property type="evidence" value="ECO:0007669"/>
    <property type="project" value="TreeGrafter"/>
</dbReference>
<keyword evidence="3" id="KW-1185">Reference proteome</keyword>
<dbReference type="KEGG" id="clup:CLUP02_12151"/>
<evidence type="ECO:0000313" key="2">
    <source>
        <dbReference type="EMBL" id="UQC86649.1"/>
    </source>
</evidence>
<reference evidence="2" key="1">
    <citation type="journal article" date="2021" name="Mol. Plant Microbe Interact.">
        <title>Complete Genome Sequence of the Plant-Pathogenic Fungus Colletotrichum lupini.</title>
        <authorList>
            <person name="Baroncelli R."/>
            <person name="Pensec F."/>
            <person name="Da Lio D."/>
            <person name="Boufleur T."/>
            <person name="Vicente I."/>
            <person name="Sarrocco S."/>
            <person name="Picot A."/>
            <person name="Baraldi E."/>
            <person name="Sukno S."/>
            <person name="Thon M."/>
            <person name="Le Floch G."/>
        </authorList>
    </citation>
    <scope>NUCLEOTIDE SEQUENCE</scope>
    <source>
        <strain evidence="2">IMI 504893</strain>
    </source>
</reference>
<dbReference type="PANTHER" id="PTHR48079">
    <property type="entry name" value="PROTEIN YEEZ"/>
    <property type="match status" value="1"/>
</dbReference>
<accession>A0A9Q8WKF2</accession>
<proteinExistence type="predicted"/>
<dbReference type="AlphaFoldDB" id="A0A9Q8WKF2"/>
<protein>
    <recommendedName>
        <fullName evidence="1">NAD-dependent epimerase/dehydratase domain-containing protein</fullName>
    </recommendedName>
</protein>
<organism evidence="2 3">
    <name type="scientific">Colletotrichum lupini</name>
    <dbReference type="NCBI Taxonomy" id="145971"/>
    <lineage>
        <taxon>Eukaryota</taxon>
        <taxon>Fungi</taxon>
        <taxon>Dikarya</taxon>
        <taxon>Ascomycota</taxon>
        <taxon>Pezizomycotina</taxon>
        <taxon>Sordariomycetes</taxon>
        <taxon>Hypocreomycetidae</taxon>
        <taxon>Glomerellales</taxon>
        <taxon>Glomerellaceae</taxon>
        <taxon>Colletotrichum</taxon>
        <taxon>Colletotrichum acutatum species complex</taxon>
    </lineage>
</organism>
<dbReference type="GeneID" id="73346125"/>
<dbReference type="RefSeq" id="XP_049148260.1">
    <property type="nucleotide sequence ID" value="XM_049291115.1"/>
</dbReference>
<dbReference type="PANTHER" id="PTHR48079:SF6">
    <property type="entry name" value="NAD(P)-BINDING DOMAIN-CONTAINING PROTEIN-RELATED"/>
    <property type="match status" value="1"/>
</dbReference>
<name>A0A9Q8WKF2_9PEZI</name>
<dbReference type="EMBL" id="CP019478">
    <property type="protein sequence ID" value="UQC86649.1"/>
    <property type="molecule type" value="Genomic_DNA"/>
</dbReference>
<dbReference type="Gene3D" id="3.40.50.720">
    <property type="entry name" value="NAD(P)-binding Rossmann-like Domain"/>
    <property type="match status" value="1"/>
</dbReference>
<gene>
    <name evidence="2" type="ORF">CLUP02_12151</name>
</gene>
<sequence length="382" mass="41741">MTLSHNILITGASGYLGGTLLARWASASLTGYDKLFALVRTDAQREQVKQYGAEPLTFSPRDEQAVRNVVIQNRITIVFYLIDAFESVGQENFIKALGEVKSQTGLDVHLLHTSGAKIFSGLAGAPTDSPLLDTDPRLYEIQKAQEPPISFMQKPVETNTRVIDLAQANGVKSYVFTPCIVYGRGEGFGNPISIQTVDIVKAASAAGQVHSVTPGRPVSDESLLRNVDKSLPHLETWPVCHVIDNTSLYLQILRSILNGEKPEYGKNGYYLAASGSVTWDDLYEAMAKALKVRNVITDERVVPADETALGKMAHGLGTESSLVQMRLAGKCTFTAKHGAQLGWNPQFPPEHILEAADDEVELILQTLRSDASSGDKPWYKKE</sequence>
<dbReference type="InterPro" id="IPR051783">
    <property type="entry name" value="NAD(P)-dependent_oxidoreduct"/>
</dbReference>
<dbReference type="InterPro" id="IPR001509">
    <property type="entry name" value="Epimerase_deHydtase"/>
</dbReference>
<dbReference type="Proteomes" id="UP000830671">
    <property type="component" value="Chromosome 6"/>
</dbReference>